<dbReference type="AlphaFoldDB" id="A0A1G9W0B4"/>
<proteinExistence type="predicted"/>
<keyword evidence="1" id="KW-1133">Transmembrane helix</keyword>
<sequence length="109" mass="12193">MKPIICHYCGKPIEKRDQLVTASNWLRVRPYHYVCFEEVEKESSTIYNSWTPLNGPAGNITAAIMAVLAGWLLLTDTWGLAGSLIGFLALYRVLIRLAALIGFERKVPA</sequence>
<evidence type="ECO:0000313" key="2">
    <source>
        <dbReference type="EMBL" id="SDM78008.1"/>
    </source>
</evidence>
<name>A0A1G9W0B4_9BACI</name>
<keyword evidence="1" id="KW-0472">Membrane</keyword>
<evidence type="ECO:0000313" key="3">
    <source>
        <dbReference type="Proteomes" id="UP000182347"/>
    </source>
</evidence>
<protein>
    <submittedName>
        <fullName evidence="2">Uncharacterized protein</fullName>
    </submittedName>
</protein>
<keyword evidence="3" id="KW-1185">Reference proteome</keyword>
<feature type="transmembrane region" description="Helical" evidence="1">
    <location>
        <begin position="80"/>
        <end position="103"/>
    </location>
</feature>
<dbReference type="STRING" id="482461.SAMN05216244_3381"/>
<dbReference type="Proteomes" id="UP000182347">
    <property type="component" value="Unassembled WGS sequence"/>
</dbReference>
<reference evidence="3" key="1">
    <citation type="submission" date="2016-10" db="EMBL/GenBank/DDBJ databases">
        <authorList>
            <person name="Varghese N."/>
            <person name="Submissions S."/>
        </authorList>
    </citation>
    <scope>NUCLEOTIDE SEQUENCE [LARGE SCALE GENOMIC DNA]</scope>
    <source>
        <strain evidence="3">CGMCC 1.6199</strain>
    </source>
</reference>
<gene>
    <name evidence="2" type="ORF">SAMN05216244_3381</name>
</gene>
<dbReference type="OrthoDB" id="2657646at2"/>
<dbReference type="RefSeq" id="WP_074600438.1">
    <property type="nucleotide sequence ID" value="NZ_FNHF01000005.1"/>
</dbReference>
<dbReference type="EMBL" id="FNHF01000005">
    <property type="protein sequence ID" value="SDM78008.1"/>
    <property type="molecule type" value="Genomic_DNA"/>
</dbReference>
<accession>A0A1G9W0B4</accession>
<keyword evidence="1" id="KW-0812">Transmembrane</keyword>
<feature type="transmembrane region" description="Helical" evidence="1">
    <location>
        <begin position="57"/>
        <end position="74"/>
    </location>
</feature>
<organism evidence="2 3">
    <name type="scientific">Sediminibacillus halophilus</name>
    <dbReference type="NCBI Taxonomy" id="482461"/>
    <lineage>
        <taxon>Bacteria</taxon>
        <taxon>Bacillati</taxon>
        <taxon>Bacillota</taxon>
        <taxon>Bacilli</taxon>
        <taxon>Bacillales</taxon>
        <taxon>Bacillaceae</taxon>
        <taxon>Sediminibacillus</taxon>
    </lineage>
</organism>
<evidence type="ECO:0000256" key="1">
    <source>
        <dbReference type="SAM" id="Phobius"/>
    </source>
</evidence>